<sequence length="195" mass="21285">MSTIDEVIERYPTTFAEEAGITVANEPAALYQVFVLANMQAKPINASVAARAAKGLFEAGIDTPQAMVEAPRSRLISIFGAHKYARYDESTATRLQDGARQLLDDYGGDLRVLYDAATSRTDLKKRLQAFPGFGPAGVDIFLREVQGVWPEIAPVVDKKARQGAEKLGIDIDDVMREPAECPRVAGALVRYALEK</sequence>
<keyword evidence="2" id="KW-1185">Reference proteome</keyword>
<name>A0ABY7U765_9CORY</name>
<dbReference type="Proteomes" id="UP001220064">
    <property type="component" value="Chromosome"/>
</dbReference>
<dbReference type="EMBL" id="CP063189">
    <property type="protein sequence ID" value="WCZ32231.1"/>
    <property type="molecule type" value="Genomic_DNA"/>
</dbReference>
<protein>
    <recommendedName>
        <fullName evidence="3">Endonuclease</fullName>
    </recommendedName>
</protein>
<reference evidence="1 2" key="1">
    <citation type="submission" date="2020-10" db="EMBL/GenBank/DDBJ databases">
        <title>Complete genome sequence of Corynebacterium massiliense DSM 45435, type strain of Corynebacterium massiliense.</title>
        <authorList>
            <person name="Busche T."/>
            <person name="Kalinowski J."/>
            <person name="Ruckert C."/>
        </authorList>
    </citation>
    <scope>NUCLEOTIDE SEQUENCE [LARGE SCALE GENOMIC DNA]</scope>
    <source>
        <strain evidence="1 2">DSM 45435</strain>
    </source>
</reference>
<proteinExistence type="predicted"/>
<dbReference type="RefSeq" id="WP_022862572.1">
    <property type="nucleotide sequence ID" value="NZ_ATVG01000002.1"/>
</dbReference>
<accession>A0ABY7U765</accession>
<organism evidence="1 2">
    <name type="scientific">Corynebacterium massiliense DSM 45435</name>
    <dbReference type="NCBI Taxonomy" id="1121364"/>
    <lineage>
        <taxon>Bacteria</taxon>
        <taxon>Bacillati</taxon>
        <taxon>Actinomycetota</taxon>
        <taxon>Actinomycetes</taxon>
        <taxon>Mycobacteriales</taxon>
        <taxon>Corynebacteriaceae</taxon>
        <taxon>Corynebacterium</taxon>
    </lineage>
</organism>
<dbReference type="SUPFAM" id="SSF48150">
    <property type="entry name" value="DNA-glycosylase"/>
    <property type="match status" value="1"/>
</dbReference>
<evidence type="ECO:0000313" key="2">
    <source>
        <dbReference type="Proteomes" id="UP001220064"/>
    </source>
</evidence>
<dbReference type="InterPro" id="IPR011257">
    <property type="entry name" value="DNA_glycosylase"/>
</dbReference>
<dbReference type="Gene3D" id="1.10.340.30">
    <property type="entry name" value="Hypothetical protein, domain 2"/>
    <property type="match status" value="1"/>
</dbReference>
<gene>
    <name evidence="1" type="ORF">CMASS_03895</name>
</gene>
<evidence type="ECO:0008006" key="3">
    <source>
        <dbReference type="Google" id="ProtNLM"/>
    </source>
</evidence>
<evidence type="ECO:0000313" key="1">
    <source>
        <dbReference type="EMBL" id="WCZ32231.1"/>
    </source>
</evidence>